<name>A0ABD2ZZ52_9GENT</name>
<comment type="caution">
    <text evidence="2">The sequence shown here is derived from an EMBL/GenBank/DDBJ whole genome shotgun (WGS) entry which is preliminary data.</text>
</comment>
<reference evidence="2 3" key="1">
    <citation type="submission" date="2024-11" db="EMBL/GenBank/DDBJ databases">
        <title>A near-complete genome assembly of Cinchona calisaya.</title>
        <authorList>
            <person name="Lian D.C."/>
            <person name="Zhao X.W."/>
            <person name="Wei L."/>
        </authorList>
    </citation>
    <scope>NUCLEOTIDE SEQUENCE [LARGE SCALE GENOMIC DNA]</scope>
    <source>
        <tissue evidence="2">Nenye</tissue>
    </source>
</reference>
<accession>A0ABD2ZZ52</accession>
<dbReference type="Proteomes" id="UP001630127">
    <property type="component" value="Unassembled WGS sequence"/>
</dbReference>
<dbReference type="EMBL" id="JBJUIK010000006">
    <property type="protein sequence ID" value="KAL3524736.1"/>
    <property type="molecule type" value="Genomic_DNA"/>
</dbReference>
<organism evidence="2 3">
    <name type="scientific">Cinchona calisaya</name>
    <dbReference type="NCBI Taxonomy" id="153742"/>
    <lineage>
        <taxon>Eukaryota</taxon>
        <taxon>Viridiplantae</taxon>
        <taxon>Streptophyta</taxon>
        <taxon>Embryophyta</taxon>
        <taxon>Tracheophyta</taxon>
        <taxon>Spermatophyta</taxon>
        <taxon>Magnoliopsida</taxon>
        <taxon>eudicotyledons</taxon>
        <taxon>Gunneridae</taxon>
        <taxon>Pentapetalae</taxon>
        <taxon>asterids</taxon>
        <taxon>lamiids</taxon>
        <taxon>Gentianales</taxon>
        <taxon>Rubiaceae</taxon>
        <taxon>Cinchonoideae</taxon>
        <taxon>Cinchoneae</taxon>
        <taxon>Cinchona</taxon>
    </lineage>
</organism>
<gene>
    <name evidence="2" type="ORF">ACH5RR_013108</name>
</gene>
<keyword evidence="3" id="KW-1185">Reference proteome</keyword>
<feature type="region of interest" description="Disordered" evidence="1">
    <location>
        <begin position="58"/>
        <end position="79"/>
    </location>
</feature>
<evidence type="ECO:0000313" key="2">
    <source>
        <dbReference type="EMBL" id="KAL3524736.1"/>
    </source>
</evidence>
<proteinExistence type="predicted"/>
<evidence type="ECO:0000313" key="3">
    <source>
        <dbReference type="Proteomes" id="UP001630127"/>
    </source>
</evidence>
<dbReference type="AlphaFoldDB" id="A0ABD2ZZ52"/>
<evidence type="ECO:0000256" key="1">
    <source>
        <dbReference type="SAM" id="MobiDB-lite"/>
    </source>
</evidence>
<sequence>MVIHMKNAFRWDVVDWDFDGELKGICISKSIACVDVKVMEDSTIRPALLFSQGISRERRNKGRNGRKGGEGEETMAMGKSGGRGLAAVWVG</sequence>
<protein>
    <submittedName>
        <fullName evidence="2">Uncharacterized protein</fullName>
    </submittedName>
</protein>